<dbReference type="Pfam" id="PF01344">
    <property type="entry name" value="Kelch_1"/>
    <property type="match status" value="1"/>
</dbReference>
<dbReference type="EMBL" id="BDIP01000227">
    <property type="protein sequence ID" value="GIQ80722.1"/>
    <property type="molecule type" value="Genomic_DNA"/>
</dbReference>
<accession>A0A9K3CQT7</accession>
<protein>
    <recommendedName>
        <fullName evidence="3">Kelch repeat type 1</fullName>
    </recommendedName>
</protein>
<organism evidence="1 2">
    <name type="scientific">Kipferlia bialata</name>
    <dbReference type="NCBI Taxonomy" id="797122"/>
    <lineage>
        <taxon>Eukaryota</taxon>
        <taxon>Metamonada</taxon>
        <taxon>Carpediemonas-like organisms</taxon>
        <taxon>Kipferlia</taxon>
    </lineage>
</organism>
<gene>
    <name evidence="1" type="ORF">KIPB_001561</name>
</gene>
<evidence type="ECO:0000313" key="1">
    <source>
        <dbReference type="EMBL" id="GIQ80722.1"/>
    </source>
</evidence>
<dbReference type="AlphaFoldDB" id="A0A9K3CQT7"/>
<comment type="caution">
    <text evidence="1">The sequence shown here is derived from an EMBL/GenBank/DDBJ whole genome shotgun (WGS) entry which is preliminary data.</text>
</comment>
<dbReference type="InterPro" id="IPR015915">
    <property type="entry name" value="Kelch-typ_b-propeller"/>
</dbReference>
<reference evidence="1 2" key="1">
    <citation type="journal article" date="2018" name="PLoS ONE">
        <title>The draft genome of Kipferlia bialata reveals reductive genome evolution in fornicate parasites.</title>
        <authorList>
            <person name="Tanifuji G."/>
            <person name="Takabayashi S."/>
            <person name="Kume K."/>
            <person name="Takagi M."/>
            <person name="Nakayama T."/>
            <person name="Kamikawa R."/>
            <person name="Inagaki Y."/>
            <person name="Hashimoto T."/>
        </authorList>
    </citation>
    <scope>NUCLEOTIDE SEQUENCE [LARGE SCALE GENOMIC DNA]</scope>
    <source>
        <strain evidence="1">NY0173</strain>
    </source>
</reference>
<evidence type="ECO:0008006" key="3">
    <source>
        <dbReference type="Google" id="ProtNLM"/>
    </source>
</evidence>
<dbReference type="SUPFAM" id="SSF117281">
    <property type="entry name" value="Kelch motif"/>
    <property type="match status" value="1"/>
</dbReference>
<proteinExistence type="predicted"/>
<dbReference type="Proteomes" id="UP000265618">
    <property type="component" value="Unassembled WGS sequence"/>
</dbReference>
<sequence length="240" mass="26773">MPRLPGLYVTDCEVRGWEGIEYTDALVQIGENQALWIGGFLESQREKQSMILTRVYDPVSDAMVIETEHIECPMSYSTNSFSVVRMGDKVYVLGGTDMRIAECINRVWVLDLGSREWECIGDRRTKQREIDNGTWIPAMIEQLAFVCGDTLYVAGFDSDTYPGSLFSYVPDNGGDQWHEISNSHWDDIGEWVSIALSEGSLEVEYVCMLAEGVAISVDQGGTLMVMDVVLPGGDDSVTRD</sequence>
<dbReference type="Gene3D" id="2.120.10.80">
    <property type="entry name" value="Kelch-type beta propeller"/>
    <property type="match status" value="1"/>
</dbReference>
<evidence type="ECO:0000313" key="2">
    <source>
        <dbReference type="Proteomes" id="UP000265618"/>
    </source>
</evidence>
<name>A0A9K3CQT7_9EUKA</name>
<dbReference type="InterPro" id="IPR006652">
    <property type="entry name" value="Kelch_1"/>
</dbReference>
<keyword evidence="2" id="KW-1185">Reference proteome</keyword>